<gene>
    <name evidence="1" type="ORF">PCON_09695</name>
</gene>
<organism evidence="1 2">
    <name type="scientific">Pyronema omphalodes (strain CBS 100304)</name>
    <name type="common">Pyronema confluens</name>
    <dbReference type="NCBI Taxonomy" id="1076935"/>
    <lineage>
        <taxon>Eukaryota</taxon>
        <taxon>Fungi</taxon>
        <taxon>Dikarya</taxon>
        <taxon>Ascomycota</taxon>
        <taxon>Pezizomycotina</taxon>
        <taxon>Pezizomycetes</taxon>
        <taxon>Pezizales</taxon>
        <taxon>Pyronemataceae</taxon>
        <taxon>Pyronema</taxon>
    </lineage>
</organism>
<reference evidence="1 2" key="1">
    <citation type="journal article" date="2013" name="PLoS Genet.">
        <title>The genome and development-dependent transcriptomes of Pyronema confluens: a window into fungal evolution.</title>
        <authorList>
            <person name="Traeger S."/>
            <person name="Altegoer F."/>
            <person name="Freitag M."/>
            <person name="Gabaldon T."/>
            <person name="Kempken F."/>
            <person name="Kumar A."/>
            <person name="Marcet-Houben M."/>
            <person name="Poggeler S."/>
            <person name="Stajich J.E."/>
            <person name="Nowrousian M."/>
        </authorList>
    </citation>
    <scope>NUCLEOTIDE SEQUENCE [LARGE SCALE GENOMIC DNA]</scope>
    <source>
        <strain evidence="2">CBS 100304</strain>
        <tissue evidence="1">Vegetative mycelium</tissue>
    </source>
</reference>
<evidence type="ECO:0000313" key="1">
    <source>
        <dbReference type="EMBL" id="CCX10102.1"/>
    </source>
</evidence>
<protein>
    <submittedName>
        <fullName evidence="1">Uncharacterized protein</fullName>
    </submittedName>
</protein>
<dbReference type="AlphaFoldDB" id="U4LF36"/>
<keyword evidence="2" id="KW-1185">Reference proteome</keyword>
<name>U4LF36_PYROM</name>
<sequence length="51" mass="5957">MDACNVNFTYYSVAFARLMRNNQPAFHLLTTSRITKTRIARQIKKTTHPTQ</sequence>
<proteinExistence type="predicted"/>
<evidence type="ECO:0000313" key="2">
    <source>
        <dbReference type="Proteomes" id="UP000018144"/>
    </source>
</evidence>
<accession>U4LF36</accession>
<dbReference type="EMBL" id="HF935512">
    <property type="protein sequence ID" value="CCX10102.1"/>
    <property type="molecule type" value="Genomic_DNA"/>
</dbReference>
<dbReference type="Proteomes" id="UP000018144">
    <property type="component" value="Unassembled WGS sequence"/>
</dbReference>